<gene>
    <name evidence="2" type="ORF">SAMN05216270_10390</name>
</gene>
<dbReference type="Pfam" id="PF03551">
    <property type="entry name" value="PadR"/>
    <property type="match status" value="1"/>
</dbReference>
<dbReference type="RefSeq" id="WP_091030549.1">
    <property type="nucleotide sequence ID" value="NZ_FNAD01000003.1"/>
</dbReference>
<dbReference type="OrthoDB" id="9814826at2"/>
<sequence length="105" mass="11408">MDADGIHGQLDTLILATLKREEAHGYAIIAALKESSGEQLDLPSGTVYPALRRLERNGYAVGKWTQSGGRRRRVYAITDDGLAALAKGRADWLALREVMTAVLDA</sequence>
<accession>A0A1G6TRT0</accession>
<dbReference type="SUPFAM" id="SSF46785">
    <property type="entry name" value="Winged helix' DNA-binding domain"/>
    <property type="match status" value="1"/>
</dbReference>
<dbReference type="PANTHER" id="PTHR43252:SF7">
    <property type="entry name" value="TRANSCRIPTIONAL REGULATOR YQJI"/>
    <property type="match status" value="1"/>
</dbReference>
<dbReference type="STRING" id="58114.SAMN05216270_10390"/>
<dbReference type="EMBL" id="FNAD01000003">
    <property type="protein sequence ID" value="SDD31186.1"/>
    <property type="molecule type" value="Genomic_DNA"/>
</dbReference>
<dbReference type="GO" id="GO:0003677">
    <property type="term" value="F:DNA binding"/>
    <property type="evidence" value="ECO:0007669"/>
    <property type="project" value="UniProtKB-KW"/>
</dbReference>
<protein>
    <submittedName>
        <fullName evidence="2">DNA-binding transcriptional regulator, PadR family</fullName>
    </submittedName>
</protein>
<evidence type="ECO:0000313" key="2">
    <source>
        <dbReference type="EMBL" id="SDD31186.1"/>
    </source>
</evidence>
<dbReference type="PANTHER" id="PTHR43252">
    <property type="entry name" value="TRANSCRIPTIONAL REGULATOR YQJI"/>
    <property type="match status" value="1"/>
</dbReference>
<proteinExistence type="predicted"/>
<keyword evidence="2" id="KW-0238">DNA-binding</keyword>
<feature type="domain" description="Transcription regulator PadR N-terminal" evidence="1">
    <location>
        <begin position="14"/>
        <end position="86"/>
    </location>
</feature>
<dbReference type="InterPro" id="IPR036390">
    <property type="entry name" value="WH_DNA-bd_sf"/>
</dbReference>
<dbReference type="Proteomes" id="UP000198949">
    <property type="component" value="Unassembled WGS sequence"/>
</dbReference>
<reference evidence="3" key="1">
    <citation type="submission" date="2016-10" db="EMBL/GenBank/DDBJ databases">
        <authorList>
            <person name="Varghese N."/>
            <person name="Submissions S."/>
        </authorList>
    </citation>
    <scope>NUCLEOTIDE SEQUENCE [LARGE SCALE GENOMIC DNA]</scope>
    <source>
        <strain evidence="3">CGMCC 4.3516</strain>
    </source>
</reference>
<organism evidence="2 3">
    <name type="scientific">Glycomyces harbinensis</name>
    <dbReference type="NCBI Taxonomy" id="58114"/>
    <lineage>
        <taxon>Bacteria</taxon>
        <taxon>Bacillati</taxon>
        <taxon>Actinomycetota</taxon>
        <taxon>Actinomycetes</taxon>
        <taxon>Glycomycetales</taxon>
        <taxon>Glycomycetaceae</taxon>
        <taxon>Glycomyces</taxon>
    </lineage>
</organism>
<evidence type="ECO:0000259" key="1">
    <source>
        <dbReference type="Pfam" id="PF03551"/>
    </source>
</evidence>
<dbReference type="Gene3D" id="1.10.10.10">
    <property type="entry name" value="Winged helix-like DNA-binding domain superfamily/Winged helix DNA-binding domain"/>
    <property type="match status" value="1"/>
</dbReference>
<keyword evidence="3" id="KW-1185">Reference proteome</keyword>
<name>A0A1G6TRT0_9ACTN</name>
<dbReference type="InterPro" id="IPR036388">
    <property type="entry name" value="WH-like_DNA-bd_sf"/>
</dbReference>
<dbReference type="AlphaFoldDB" id="A0A1G6TRT0"/>
<dbReference type="InterPro" id="IPR005149">
    <property type="entry name" value="Tscrpt_reg_PadR_N"/>
</dbReference>
<evidence type="ECO:0000313" key="3">
    <source>
        <dbReference type="Proteomes" id="UP000198949"/>
    </source>
</evidence>